<dbReference type="Gene3D" id="3.30.420.10">
    <property type="entry name" value="Ribonuclease H-like superfamily/Ribonuclease H"/>
    <property type="match status" value="1"/>
</dbReference>
<dbReference type="SUPFAM" id="SSF53098">
    <property type="entry name" value="Ribonuclease H-like"/>
    <property type="match status" value="1"/>
</dbReference>
<proteinExistence type="predicted"/>
<name>A0A8S3QDU7_MYTED</name>
<evidence type="ECO:0008006" key="3">
    <source>
        <dbReference type="Google" id="ProtNLM"/>
    </source>
</evidence>
<dbReference type="InterPro" id="IPR012337">
    <property type="entry name" value="RNaseH-like_sf"/>
</dbReference>
<dbReference type="EMBL" id="CAJPWZ010000374">
    <property type="protein sequence ID" value="CAG2191970.1"/>
    <property type="molecule type" value="Genomic_DNA"/>
</dbReference>
<gene>
    <name evidence="1" type="ORF">MEDL_7189</name>
</gene>
<dbReference type="Proteomes" id="UP000683360">
    <property type="component" value="Unassembled WGS sequence"/>
</dbReference>
<keyword evidence="2" id="KW-1185">Reference proteome</keyword>
<dbReference type="InterPro" id="IPR036397">
    <property type="entry name" value="RNaseH_sf"/>
</dbReference>
<evidence type="ECO:0000313" key="2">
    <source>
        <dbReference type="Proteomes" id="UP000683360"/>
    </source>
</evidence>
<dbReference type="AlphaFoldDB" id="A0A8S3QDU7"/>
<dbReference type="InterPro" id="IPR052055">
    <property type="entry name" value="Hepadnavirus_pol/RT"/>
</dbReference>
<reference evidence="1" key="1">
    <citation type="submission" date="2021-03" db="EMBL/GenBank/DDBJ databases">
        <authorList>
            <person name="Bekaert M."/>
        </authorList>
    </citation>
    <scope>NUCLEOTIDE SEQUENCE</scope>
</reference>
<dbReference type="OrthoDB" id="6140514at2759"/>
<dbReference type="PANTHER" id="PTHR33050">
    <property type="entry name" value="REVERSE TRANSCRIPTASE DOMAIN-CONTAINING PROTEIN"/>
    <property type="match status" value="1"/>
</dbReference>
<dbReference type="PANTHER" id="PTHR33050:SF7">
    <property type="entry name" value="RIBONUCLEASE H"/>
    <property type="match status" value="1"/>
</dbReference>
<protein>
    <recommendedName>
        <fullName evidence="3">RNase H type-1 domain-containing protein</fullName>
    </recommendedName>
</protein>
<organism evidence="1 2">
    <name type="scientific">Mytilus edulis</name>
    <name type="common">Blue mussel</name>
    <dbReference type="NCBI Taxonomy" id="6550"/>
    <lineage>
        <taxon>Eukaryota</taxon>
        <taxon>Metazoa</taxon>
        <taxon>Spiralia</taxon>
        <taxon>Lophotrochozoa</taxon>
        <taxon>Mollusca</taxon>
        <taxon>Bivalvia</taxon>
        <taxon>Autobranchia</taxon>
        <taxon>Pteriomorphia</taxon>
        <taxon>Mytilida</taxon>
        <taxon>Mytiloidea</taxon>
        <taxon>Mytilidae</taxon>
        <taxon>Mytilinae</taxon>
        <taxon>Mytilus</taxon>
    </lineage>
</organism>
<evidence type="ECO:0000313" key="1">
    <source>
        <dbReference type="EMBL" id="CAG2191970.1"/>
    </source>
</evidence>
<dbReference type="GO" id="GO:0003676">
    <property type="term" value="F:nucleic acid binding"/>
    <property type="evidence" value="ECO:0007669"/>
    <property type="project" value="InterPro"/>
</dbReference>
<sequence>MRITLTEEKADNIAKLCSRLILKKEITIREFAQVIGKLVATQPGVQFAPLYIKSLEITKDILLKCHYGNFDAKMILSDDNISDLNWWVNNVKSSFNPINQKDPDFILKTDSSSKGWGAVVQDTLLETKGFWSYEEQKNHINFLELKAVLLALKWFCSSREKIHIQVYVDNMVALNYINKMGGRILKLNTLTKELWNWCINRKIWSDWEDTAKSRQGQSRHDVSCTVMEHPKLVSTDITLDSGRFIYDKQPEKSTLSTSKSDNRTSHSEIKISSFQDIGQLFQSYGLSKEASDIIASS</sequence>
<comment type="caution">
    <text evidence="1">The sequence shown here is derived from an EMBL/GenBank/DDBJ whole genome shotgun (WGS) entry which is preliminary data.</text>
</comment>
<accession>A0A8S3QDU7</accession>
<dbReference type="CDD" id="cd09275">
    <property type="entry name" value="RNase_HI_RT_DIRS1"/>
    <property type="match status" value="1"/>
</dbReference>